<evidence type="ECO:0000256" key="2">
    <source>
        <dbReference type="ARBA" id="ARBA00023274"/>
    </source>
</evidence>
<evidence type="ECO:0000256" key="4">
    <source>
        <dbReference type="SAM" id="MobiDB-lite"/>
    </source>
</evidence>
<name>A0A1G2T0M8_9BACT</name>
<accession>A0A1G2T0M8</accession>
<keyword evidence="1 3" id="KW-0689">Ribosomal protein</keyword>
<evidence type="ECO:0000256" key="3">
    <source>
        <dbReference type="HAMAP-Rule" id="MF_00385"/>
    </source>
</evidence>
<dbReference type="NCBIfam" id="TIGR00002">
    <property type="entry name" value="S16"/>
    <property type="match status" value="1"/>
</dbReference>
<evidence type="ECO:0000313" key="6">
    <source>
        <dbReference type="Proteomes" id="UP000178538"/>
    </source>
</evidence>
<dbReference type="AlphaFoldDB" id="A0A1G2T0M8"/>
<comment type="similarity">
    <text evidence="3">Belongs to the bacterial ribosomal protein bS16 family.</text>
</comment>
<dbReference type="GO" id="GO:0005737">
    <property type="term" value="C:cytoplasm"/>
    <property type="evidence" value="ECO:0007669"/>
    <property type="project" value="UniProtKB-ARBA"/>
</dbReference>
<evidence type="ECO:0000256" key="1">
    <source>
        <dbReference type="ARBA" id="ARBA00022980"/>
    </source>
</evidence>
<dbReference type="GO" id="GO:0006412">
    <property type="term" value="P:translation"/>
    <property type="evidence" value="ECO:0007669"/>
    <property type="project" value="UniProtKB-UniRule"/>
</dbReference>
<gene>
    <name evidence="3" type="primary">rpsP</name>
    <name evidence="5" type="ORF">A2832_00785</name>
</gene>
<comment type="caution">
    <text evidence="5">The sequence shown here is derived from an EMBL/GenBank/DDBJ whole genome shotgun (WGS) entry which is preliminary data.</text>
</comment>
<dbReference type="PANTHER" id="PTHR12919:SF20">
    <property type="entry name" value="SMALL RIBOSOMAL SUBUNIT PROTEIN BS16M"/>
    <property type="match status" value="1"/>
</dbReference>
<dbReference type="EMBL" id="MHVG01000015">
    <property type="protein sequence ID" value="OHA90840.1"/>
    <property type="molecule type" value="Genomic_DNA"/>
</dbReference>
<dbReference type="PANTHER" id="PTHR12919">
    <property type="entry name" value="30S RIBOSOMAL PROTEIN S16"/>
    <property type="match status" value="1"/>
</dbReference>
<dbReference type="InterPro" id="IPR023803">
    <property type="entry name" value="Ribosomal_bS16_dom_sf"/>
</dbReference>
<dbReference type="InterPro" id="IPR000307">
    <property type="entry name" value="Ribosomal_bS16"/>
</dbReference>
<feature type="region of interest" description="Disordered" evidence="4">
    <location>
        <begin position="97"/>
        <end position="116"/>
    </location>
</feature>
<dbReference type="GO" id="GO:0003735">
    <property type="term" value="F:structural constituent of ribosome"/>
    <property type="evidence" value="ECO:0007669"/>
    <property type="project" value="InterPro"/>
</dbReference>
<dbReference type="STRING" id="1802737.A2832_00785"/>
<keyword evidence="2 3" id="KW-0687">Ribonucleoprotein</keyword>
<dbReference type="Pfam" id="PF00886">
    <property type="entry name" value="Ribosomal_S16"/>
    <property type="match status" value="1"/>
</dbReference>
<sequence>MYCPNIDVCGKVLAMLMMRLQRVGRTHEPAFRLVLTDSKNSTKSGRFKEILGSYDPRKSKDFFETERIKYWLSQGVTPTATVNNLLVSHKIITGPKINVSSKSKKTSPTPGDKISS</sequence>
<proteinExistence type="inferred from homology"/>
<dbReference type="HAMAP" id="MF_00385">
    <property type="entry name" value="Ribosomal_bS16"/>
    <property type="match status" value="1"/>
</dbReference>
<protein>
    <recommendedName>
        <fullName evidence="3">Small ribosomal subunit protein bS16</fullName>
    </recommendedName>
</protein>
<reference evidence="5 6" key="1">
    <citation type="journal article" date="2016" name="Nat. Commun.">
        <title>Thousands of microbial genomes shed light on interconnected biogeochemical processes in an aquifer system.</title>
        <authorList>
            <person name="Anantharaman K."/>
            <person name="Brown C.T."/>
            <person name="Hug L.A."/>
            <person name="Sharon I."/>
            <person name="Castelle C.J."/>
            <person name="Probst A.J."/>
            <person name="Thomas B.C."/>
            <person name="Singh A."/>
            <person name="Wilkins M.J."/>
            <person name="Karaoz U."/>
            <person name="Brodie E.L."/>
            <person name="Williams K.H."/>
            <person name="Hubbard S.S."/>
            <person name="Banfield J.F."/>
        </authorList>
    </citation>
    <scope>NUCLEOTIDE SEQUENCE [LARGE SCALE GENOMIC DNA]</scope>
</reference>
<dbReference type="SUPFAM" id="SSF54565">
    <property type="entry name" value="Ribosomal protein S16"/>
    <property type="match status" value="1"/>
</dbReference>
<dbReference type="GO" id="GO:0015935">
    <property type="term" value="C:small ribosomal subunit"/>
    <property type="evidence" value="ECO:0007669"/>
    <property type="project" value="TreeGrafter"/>
</dbReference>
<dbReference type="Proteomes" id="UP000178538">
    <property type="component" value="Unassembled WGS sequence"/>
</dbReference>
<organism evidence="5 6">
    <name type="scientific">Candidatus Zambryskibacteria bacterium RIFCSPHIGHO2_01_FULL_44_22b</name>
    <dbReference type="NCBI Taxonomy" id="1802737"/>
    <lineage>
        <taxon>Bacteria</taxon>
        <taxon>Candidatus Zambryskiibacteriota</taxon>
    </lineage>
</organism>
<dbReference type="Gene3D" id="3.30.1320.10">
    <property type="match status" value="1"/>
</dbReference>
<evidence type="ECO:0000313" key="5">
    <source>
        <dbReference type="EMBL" id="OHA90840.1"/>
    </source>
</evidence>